<protein>
    <submittedName>
        <fullName evidence="1">Transcriptional regulator</fullName>
    </submittedName>
</protein>
<dbReference type="EMBL" id="MTLA01000030">
    <property type="protein sequence ID" value="OOP69830.1"/>
    <property type="molecule type" value="Genomic_DNA"/>
</dbReference>
<name>A0A8E2IEX8_9BACI</name>
<evidence type="ECO:0000313" key="1">
    <source>
        <dbReference type="EMBL" id="OOP69830.1"/>
    </source>
</evidence>
<proteinExistence type="predicted"/>
<accession>A0A8E2IEX8</accession>
<comment type="caution">
    <text evidence="1">The sequence shown here is derived from an EMBL/GenBank/DDBJ whole genome shotgun (WGS) entry which is preliminary data.</text>
</comment>
<dbReference type="Proteomes" id="UP000189761">
    <property type="component" value="Unassembled WGS sequence"/>
</dbReference>
<reference evidence="1 2" key="1">
    <citation type="submission" date="2017-01" db="EMBL/GenBank/DDBJ databases">
        <title>Draft genome sequence of Bacillus oleronius.</title>
        <authorList>
            <person name="Allam M."/>
        </authorList>
    </citation>
    <scope>NUCLEOTIDE SEQUENCE [LARGE SCALE GENOMIC DNA]</scope>
    <source>
        <strain evidence="1 2">DSM 9356</strain>
    </source>
</reference>
<evidence type="ECO:0000313" key="2">
    <source>
        <dbReference type="Proteomes" id="UP000189761"/>
    </source>
</evidence>
<dbReference type="AlphaFoldDB" id="A0A8E2IEX8"/>
<gene>
    <name evidence="1" type="ORF">BWZ43_02845</name>
</gene>
<sequence length="423" mass="47867">MPTKIAVIGSKDFIDHLVKIIPQIENVEIEPYIYTEPSQATKLIQQLKPCDIVFFSGALPYYFSKESHEQLPIPCIYLEQDESVIATSLLSIIYHQNIHVDRISIDLMRSSFVANVLRDIGIFRSPQHVIDYEDMLPNEFDITQIIQYHHSRYELGLIDIALTSIHAVYDQLQKLGVPTEKMIDPTHSLVKGLERAKTLAEYTNSRSTAIAVVSVSLLVPANSQINALHNLAHAIHSTLQEITQTNFLLYSTRGDIESFMADNAFSDFIANFMEPISIGFGYGKTIMEAEQNAIIARSFAENHANSSTGFILTESKELLGPFPKGNKVYRLKNDHPALLQIAKDMKLSPANLSKIIQFSRSHQHLQFTAADLSEYLQITRRSTERIIKKLVDHGSAKIVGEEMTYQQGRPRAIYELTLPIYYL</sequence>
<organism evidence="1 2">
    <name type="scientific">Heyndrickxia oleronia</name>
    <dbReference type="NCBI Taxonomy" id="38875"/>
    <lineage>
        <taxon>Bacteria</taxon>
        <taxon>Bacillati</taxon>
        <taxon>Bacillota</taxon>
        <taxon>Bacilli</taxon>
        <taxon>Bacillales</taxon>
        <taxon>Bacillaceae</taxon>
        <taxon>Heyndrickxia</taxon>
    </lineage>
</organism>
<keyword evidence="2" id="KW-1185">Reference proteome</keyword>
<dbReference type="RefSeq" id="WP_078109404.1">
    <property type="nucleotide sequence ID" value="NZ_CP065424.1"/>
</dbReference>